<evidence type="ECO:0000256" key="1">
    <source>
        <dbReference type="ARBA" id="ARBA00004141"/>
    </source>
</evidence>
<keyword evidence="4 9" id="KW-1133">Transmembrane helix</keyword>
<feature type="transmembrane region" description="Helical" evidence="9">
    <location>
        <begin position="133"/>
        <end position="151"/>
    </location>
</feature>
<dbReference type="PROSITE" id="PS00379">
    <property type="entry name" value="CDP_ALCOHOL_P_TRANSF"/>
    <property type="match status" value="1"/>
</dbReference>
<keyword evidence="11" id="KW-1185">Reference proteome</keyword>
<sequence length="207" mass="23809">MYREILLNGPNIVGYVRLMLVFTGCLFFNNTVFITFVSLSAILDMFDGYLARKWNQETRFGEWLDVVIDLFTRGLLWCRALPNFGFLIFGFEFLVFVAIQANSHNSENRAWQERKRGLNWLAAMTVSKGFKTIPGAIAIIGLWVLPVWACIMMNSDTSFLVDFLSFSPKTADSFEFLITAFLITSRFHCLHVELSILKNYILDLLES</sequence>
<dbReference type="Gene3D" id="1.20.120.1760">
    <property type="match status" value="1"/>
</dbReference>
<dbReference type="GO" id="GO:0008654">
    <property type="term" value="P:phospholipid biosynthetic process"/>
    <property type="evidence" value="ECO:0007669"/>
    <property type="project" value="InterPro"/>
</dbReference>
<dbReference type="EnsemblMetazoa" id="CLYHEMT004473.1">
    <property type="protein sequence ID" value="CLYHEMP004473.1"/>
    <property type="gene ID" value="CLYHEMG004473"/>
</dbReference>
<evidence type="ECO:0000256" key="4">
    <source>
        <dbReference type="ARBA" id="ARBA00022989"/>
    </source>
</evidence>
<dbReference type="PANTHER" id="PTHR15362:SF13">
    <property type="entry name" value="SI:CH1073-145M9.1"/>
    <property type="match status" value="1"/>
</dbReference>
<keyword evidence="3 9" id="KW-0812">Transmembrane</keyword>
<dbReference type="Proteomes" id="UP000594262">
    <property type="component" value="Unplaced"/>
</dbReference>
<comment type="subcellular location">
    <subcellularLocation>
        <location evidence="1">Membrane</location>
        <topology evidence="1">Multi-pass membrane protein</topology>
    </subcellularLocation>
</comment>
<feature type="transmembrane region" description="Helical" evidence="9">
    <location>
        <begin position="80"/>
        <end position="99"/>
    </location>
</feature>
<dbReference type="GO" id="GO:0016780">
    <property type="term" value="F:phosphotransferase activity, for other substituted phosphate groups"/>
    <property type="evidence" value="ECO:0007669"/>
    <property type="project" value="InterPro"/>
</dbReference>
<organism evidence="10 11">
    <name type="scientific">Clytia hemisphaerica</name>
    <dbReference type="NCBI Taxonomy" id="252671"/>
    <lineage>
        <taxon>Eukaryota</taxon>
        <taxon>Metazoa</taxon>
        <taxon>Cnidaria</taxon>
        <taxon>Hydrozoa</taxon>
        <taxon>Hydroidolina</taxon>
        <taxon>Leptothecata</taxon>
        <taxon>Obeliida</taxon>
        <taxon>Clytiidae</taxon>
        <taxon>Clytia</taxon>
    </lineage>
</organism>
<keyword evidence="5" id="KW-0443">Lipid metabolism</keyword>
<keyword evidence="6 9" id="KW-0472">Membrane</keyword>
<evidence type="ECO:0000256" key="2">
    <source>
        <dbReference type="ARBA" id="ARBA00022679"/>
    </source>
</evidence>
<reference evidence="10" key="1">
    <citation type="submission" date="2021-01" db="UniProtKB">
        <authorList>
            <consortium name="EnsemblMetazoa"/>
        </authorList>
    </citation>
    <scope>IDENTIFICATION</scope>
</reference>
<evidence type="ECO:0000256" key="9">
    <source>
        <dbReference type="SAM" id="Phobius"/>
    </source>
</evidence>
<dbReference type="PANTHER" id="PTHR15362">
    <property type="entry name" value="PHOSPHATIDYLINOSITOL SYNTHASE"/>
    <property type="match status" value="1"/>
</dbReference>
<comment type="similarity">
    <text evidence="8">Belongs to the CDP-alcohol phosphatidyltransferase class-I family.</text>
</comment>
<evidence type="ECO:0000256" key="3">
    <source>
        <dbReference type="ARBA" id="ARBA00022692"/>
    </source>
</evidence>
<evidence type="ECO:0000313" key="10">
    <source>
        <dbReference type="EnsemblMetazoa" id="CLYHEMP004473.1"/>
    </source>
</evidence>
<keyword evidence="2 8" id="KW-0808">Transferase</keyword>
<feature type="transmembrane region" description="Helical" evidence="9">
    <location>
        <begin position="20"/>
        <end position="43"/>
    </location>
</feature>
<dbReference type="InterPro" id="IPR000462">
    <property type="entry name" value="CDP-OH_P_trans"/>
</dbReference>
<evidence type="ECO:0000313" key="11">
    <source>
        <dbReference type="Proteomes" id="UP000594262"/>
    </source>
</evidence>
<evidence type="ECO:0000256" key="8">
    <source>
        <dbReference type="RuleBase" id="RU003750"/>
    </source>
</evidence>
<evidence type="ECO:0000256" key="5">
    <source>
        <dbReference type="ARBA" id="ARBA00023098"/>
    </source>
</evidence>
<protein>
    <submittedName>
        <fullName evidence="10">Uncharacterized protein</fullName>
    </submittedName>
</protein>
<evidence type="ECO:0000256" key="6">
    <source>
        <dbReference type="ARBA" id="ARBA00023136"/>
    </source>
</evidence>
<dbReference type="GeneID" id="136805881"/>
<proteinExistence type="inferred from homology"/>
<dbReference type="RefSeq" id="XP_066918555.1">
    <property type="nucleotide sequence ID" value="XM_067062454.1"/>
</dbReference>
<dbReference type="OrthoDB" id="10251079at2759"/>
<dbReference type="InterPro" id="IPR048254">
    <property type="entry name" value="CDP_ALCOHOL_P_TRANSF_CS"/>
</dbReference>
<dbReference type="InterPro" id="IPR043130">
    <property type="entry name" value="CDP-OH_PTrfase_TM_dom"/>
</dbReference>
<dbReference type="Pfam" id="PF01066">
    <property type="entry name" value="CDP-OH_P_transf"/>
    <property type="match status" value="1"/>
</dbReference>
<dbReference type="GO" id="GO:0016020">
    <property type="term" value="C:membrane"/>
    <property type="evidence" value="ECO:0007669"/>
    <property type="project" value="UniProtKB-SubCell"/>
</dbReference>
<keyword evidence="7" id="KW-1208">Phospholipid metabolism</keyword>
<name>A0A7M5V0W3_9CNID</name>
<evidence type="ECO:0000256" key="7">
    <source>
        <dbReference type="ARBA" id="ARBA00023264"/>
    </source>
</evidence>
<accession>A0A7M5V0W3</accession>
<dbReference type="AlphaFoldDB" id="A0A7M5V0W3"/>